<protein>
    <recommendedName>
        <fullName evidence="4">PepSY domain-containing protein</fullName>
    </recommendedName>
</protein>
<evidence type="ECO:0000256" key="1">
    <source>
        <dbReference type="SAM" id="SignalP"/>
    </source>
</evidence>
<dbReference type="RefSeq" id="WP_027473541.1">
    <property type="nucleotide sequence ID" value="NZ_BAMD01000014.1"/>
</dbReference>
<keyword evidence="3" id="KW-1185">Reference proteome</keyword>
<comment type="caution">
    <text evidence="2">The sequence shown here is derived from an EMBL/GenBank/DDBJ whole genome shotgun (WGS) entry which is preliminary data.</text>
</comment>
<accession>W7YKH0</accession>
<keyword evidence="1" id="KW-0732">Signal</keyword>
<organism evidence="2 3">
    <name type="scientific">Saccharicrinis fermentans DSM 9555 = JCM 21142</name>
    <dbReference type="NCBI Taxonomy" id="869213"/>
    <lineage>
        <taxon>Bacteria</taxon>
        <taxon>Pseudomonadati</taxon>
        <taxon>Bacteroidota</taxon>
        <taxon>Bacteroidia</taxon>
        <taxon>Marinilabiliales</taxon>
        <taxon>Marinilabiliaceae</taxon>
        <taxon>Saccharicrinis</taxon>
    </lineage>
</organism>
<feature type="chain" id="PRO_5004904403" description="PepSY domain-containing protein" evidence="1">
    <location>
        <begin position="21"/>
        <end position="105"/>
    </location>
</feature>
<dbReference type="OrthoDB" id="1099621at2"/>
<dbReference type="Proteomes" id="UP000019402">
    <property type="component" value="Unassembled WGS sequence"/>
</dbReference>
<reference evidence="2 3" key="1">
    <citation type="journal article" date="2014" name="Genome Announc.">
        <title>Draft Genome Sequence of Cytophaga fermentans JCM 21142T, a Facultative Anaerobe Isolated from Marine Mud.</title>
        <authorList>
            <person name="Starns D."/>
            <person name="Oshima K."/>
            <person name="Suda W."/>
            <person name="Iino T."/>
            <person name="Yuki M."/>
            <person name="Inoue J."/>
            <person name="Kitamura K."/>
            <person name="Iida T."/>
            <person name="Darby A."/>
            <person name="Hattori M."/>
            <person name="Ohkuma M."/>
        </authorList>
    </citation>
    <scope>NUCLEOTIDE SEQUENCE [LARGE SCALE GENOMIC DNA]</scope>
    <source>
        <strain evidence="2 3">JCM 21142</strain>
    </source>
</reference>
<evidence type="ECO:0000313" key="2">
    <source>
        <dbReference type="EMBL" id="GAF02854.1"/>
    </source>
</evidence>
<evidence type="ECO:0000313" key="3">
    <source>
        <dbReference type="Proteomes" id="UP000019402"/>
    </source>
</evidence>
<evidence type="ECO:0008006" key="4">
    <source>
        <dbReference type="Google" id="ProtNLM"/>
    </source>
</evidence>
<gene>
    <name evidence="2" type="ORF">JCM21142_41499</name>
</gene>
<dbReference type="Gene3D" id="3.10.450.360">
    <property type="match status" value="1"/>
</dbReference>
<dbReference type="AlphaFoldDB" id="W7YKH0"/>
<name>W7YKH0_9BACT</name>
<proteinExistence type="predicted"/>
<sequence length="105" mass="11358">MKSIVIMAFVALLGSTALFATMNVQVKQAQVVAVEDELAFTEIAVDKIPQLVADKFAKENEGVAIFKAYTATKADGKVVYKISVKDAEGQVQDFFYNEDGSACSK</sequence>
<dbReference type="EMBL" id="BAMD01000014">
    <property type="protein sequence ID" value="GAF02854.1"/>
    <property type="molecule type" value="Genomic_DNA"/>
</dbReference>
<feature type="signal peptide" evidence="1">
    <location>
        <begin position="1"/>
        <end position="20"/>
    </location>
</feature>